<gene>
    <name evidence="3" type="primary">pseI</name>
    <name evidence="3" type="ORF">DU473_07990</name>
</gene>
<dbReference type="InterPro" id="IPR013132">
    <property type="entry name" value="PseI/NeuA/B-like_N"/>
</dbReference>
<dbReference type="Pfam" id="PF08666">
    <property type="entry name" value="SAF"/>
    <property type="match status" value="1"/>
</dbReference>
<dbReference type="RefSeq" id="WP_131165641.1">
    <property type="nucleotide sequence ID" value="NZ_CP076657.1"/>
</dbReference>
<dbReference type="SUPFAM" id="SSF51569">
    <property type="entry name" value="Aldolase"/>
    <property type="match status" value="1"/>
</dbReference>
<accession>A0A4Q9JT12</accession>
<dbReference type="OrthoDB" id="9781701at2"/>
<dbReference type="AlphaFoldDB" id="A0A4Q9JT12"/>
<dbReference type="SMART" id="SM00858">
    <property type="entry name" value="SAF"/>
    <property type="match status" value="1"/>
</dbReference>
<evidence type="ECO:0000256" key="1">
    <source>
        <dbReference type="NCBIfam" id="TIGR03586"/>
    </source>
</evidence>
<keyword evidence="4" id="KW-1185">Reference proteome</keyword>
<reference evidence="3 4" key="1">
    <citation type="submission" date="2018-07" db="EMBL/GenBank/DDBJ databases">
        <title>Campylobacter zealandensis sp. nov., isolated from birds and water in New Zealand.</title>
        <authorList>
            <person name="Wilkinson D.A."/>
            <person name="Biggs P.J."/>
            <person name="French N.P."/>
            <person name="Midwinter A.C."/>
        </authorList>
    </citation>
    <scope>NUCLEOTIDE SEQUENCE [LARGE SCALE GENOMIC DNA]</scope>
    <source>
        <strain evidence="3 4">B423b</strain>
    </source>
</reference>
<comment type="caution">
    <text evidence="3">The sequence shown here is derived from an EMBL/GenBank/DDBJ whole genome shotgun (WGS) entry which is preliminary data.</text>
</comment>
<dbReference type="InterPro" id="IPR013974">
    <property type="entry name" value="SAF"/>
</dbReference>
<organism evidence="3 4">
    <name type="scientific">Campylobacter novaezeelandiae</name>
    <dbReference type="NCBI Taxonomy" id="2267891"/>
    <lineage>
        <taxon>Bacteria</taxon>
        <taxon>Pseudomonadati</taxon>
        <taxon>Campylobacterota</taxon>
        <taxon>Epsilonproteobacteria</taxon>
        <taxon>Campylobacterales</taxon>
        <taxon>Campylobacteraceae</taxon>
        <taxon>Campylobacter</taxon>
    </lineage>
</organism>
<keyword evidence="3" id="KW-0808">Transferase</keyword>
<dbReference type="PROSITE" id="PS50844">
    <property type="entry name" value="AFP_LIKE"/>
    <property type="match status" value="1"/>
</dbReference>
<dbReference type="PANTHER" id="PTHR42966:SF2">
    <property type="entry name" value="PSEUDAMINIC ACID SYNTHASE"/>
    <property type="match status" value="1"/>
</dbReference>
<dbReference type="Gene3D" id="3.20.20.70">
    <property type="entry name" value="Aldolase class I"/>
    <property type="match status" value="1"/>
</dbReference>
<dbReference type="Gene3D" id="3.90.1210.10">
    <property type="entry name" value="Antifreeze-like/N-acetylneuraminic acid synthase C-terminal domain"/>
    <property type="match status" value="1"/>
</dbReference>
<dbReference type="GO" id="GO:0016051">
    <property type="term" value="P:carbohydrate biosynthetic process"/>
    <property type="evidence" value="ECO:0007669"/>
    <property type="project" value="InterPro"/>
</dbReference>
<dbReference type="InterPro" id="IPR020030">
    <property type="entry name" value="Pseudaminic_synth_PseI"/>
</dbReference>
<feature type="domain" description="AFP-like" evidence="2">
    <location>
        <begin position="287"/>
        <end position="345"/>
    </location>
</feature>
<evidence type="ECO:0000313" key="4">
    <source>
        <dbReference type="Proteomes" id="UP000292583"/>
    </source>
</evidence>
<dbReference type="GO" id="GO:0047444">
    <property type="term" value="F:N-acylneuraminate-9-phosphate synthase activity"/>
    <property type="evidence" value="ECO:0007669"/>
    <property type="project" value="TreeGrafter"/>
</dbReference>
<protein>
    <recommendedName>
        <fullName evidence="1">Pseudaminic acid synthase</fullName>
        <ecNumber evidence="1">2.5.1.97</ecNumber>
    </recommendedName>
</protein>
<dbReference type="Proteomes" id="UP000292583">
    <property type="component" value="Unassembled WGS sequence"/>
</dbReference>
<dbReference type="InterPro" id="IPR051690">
    <property type="entry name" value="PseI-like"/>
</dbReference>
<dbReference type="EMBL" id="QPGR01000024">
    <property type="protein sequence ID" value="TBR78482.1"/>
    <property type="molecule type" value="Genomic_DNA"/>
</dbReference>
<dbReference type="InterPro" id="IPR036732">
    <property type="entry name" value="AFP_Neu5c_C_sf"/>
</dbReference>
<dbReference type="InterPro" id="IPR057736">
    <property type="entry name" value="SAF_PseI/NeuA/NeuB"/>
</dbReference>
<dbReference type="InterPro" id="IPR013785">
    <property type="entry name" value="Aldolase_TIM"/>
</dbReference>
<sequence>MYIGNFNLDKKVFIIAELSANHAGSLDLALKSIEMAKKAGANAVKFQTYTPNSLTLDCNKDDFIIKGGLWDKRTLFELYEKAKTPYEWHEKLFNHAKKHNILCFSSPFSKEDVDFLKTFDPIAYKIASFEANDEELIRYIAKQQKPTLLSTGIATKEELYRAIKIFKEEKNNKLIFLKCTSSYPSKTKDLNLNAIKTLKEQFNIRVGLSDHSFGNLAPIVATTLGACVIEKHFMISKDIKSEDSGFSLDFNEFKSMVKSVRECEKALGKGSLKLNKKTLQNRVFARSLYASKDIKKGEIFTATNVKSVRPSFGLHPKFFNQILGLKATRDIKFGEPLKEEHFKEKL</sequence>
<dbReference type="InterPro" id="IPR006190">
    <property type="entry name" value="SAF_AFP_Neu5Ac"/>
</dbReference>
<dbReference type="CDD" id="cd11615">
    <property type="entry name" value="SAF_NeuB_like"/>
    <property type="match status" value="1"/>
</dbReference>
<dbReference type="SUPFAM" id="SSF51269">
    <property type="entry name" value="AFP III-like domain"/>
    <property type="match status" value="1"/>
</dbReference>
<dbReference type="NCBIfam" id="TIGR03586">
    <property type="entry name" value="PseI"/>
    <property type="match status" value="1"/>
</dbReference>
<evidence type="ECO:0000259" key="2">
    <source>
        <dbReference type="PROSITE" id="PS50844"/>
    </source>
</evidence>
<dbReference type="Pfam" id="PF03102">
    <property type="entry name" value="NeuB"/>
    <property type="match status" value="1"/>
</dbReference>
<dbReference type="EC" id="2.5.1.97" evidence="1"/>
<proteinExistence type="predicted"/>
<name>A0A4Q9JT12_9BACT</name>
<dbReference type="PANTHER" id="PTHR42966">
    <property type="entry name" value="N-ACETYLNEURAMINATE SYNTHASE"/>
    <property type="match status" value="1"/>
</dbReference>
<evidence type="ECO:0000313" key="3">
    <source>
        <dbReference type="EMBL" id="TBR78482.1"/>
    </source>
</evidence>